<dbReference type="SUPFAM" id="SSF101898">
    <property type="entry name" value="NHL repeat"/>
    <property type="match status" value="1"/>
</dbReference>
<feature type="compositionally biased region" description="Acidic residues" evidence="5">
    <location>
        <begin position="833"/>
        <end position="842"/>
    </location>
</feature>
<keyword evidence="4" id="KW-0106">Calcium</keyword>
<proteinExistence type="predicted"/>
<reference evidence="7" key="1">
    <citation type="journal article" date="2015" name="Nature">
        <title>Complex archaea that bridge the gap between prokaryotes and eukaryotes.</title>
        <authorList>
            <person name="Spang A."/>
            <person name="Saw J.H."/>
            <person name="Jorgensen S.L."/>
            <person name="Zaremba-Niedzwiedzka K."/>
            <person name="Martijn J."/>
            <person name="Lind A.E."/>
            <person name="van Eijk R."/>
            <person name="Schleper C."/>
            <person name="Guy L."/>
            <person name="Ettema T.J."/>
        </authorList>
    </citation>
    <scope>NUCLEOTIDE SEQUENCE</scope>
</reference>
<evidence type="ECO:0000313" key="7">
    <source>
        <dbReference type="EMBL" id="KKM90236.1"/>
    </source>
</evidence>
<feature type="transmembrane region" description="Helical" evidence="6">
    <location>
        <begin position="117"/>
        <end position="139"/>
    </location>
</feature>
<dbReference type="AlphaFoldDB" id="A0A0F9LT41"/>
<accession>A0A0F9LT41</accession>
<keyword evidence="3" id="KW-0732">Signal</keyword>
<keyword evidence="6" id="KW-1133">Transmembrane helix</keyword>
<comment type="caution">
    <text evidence="7">The sequence shown here is derived from an EMBL/GenBank/DDBJ whole genome shotgun (WGS) entry which is preliminary data.</text>
</comment>
<dbReference type="Gene3D" id="2.120.10.30">
    <property type="entry name" value="TolB, C-terminal domain"/>
    <property type="match status" value="2"/>
</dbReference>
<sequence length="915" mass="99602">MLDGMKPKDKRRSQGVVINLIGMIIIATNLFPLFYMMGLPFTFGTVRTINYLILGIAFILTGTFTLKPRRTKKGIIVIGSISTIIGGILIISTMQIIVALIVRFGGTSLIYIFWNDIPILAILMISGTILLLHGLILIIKRRKNIKLIWGVIFASIGITVVVWVSHPLYMSIISSTYYPFFDTVIYLNIIIVGVSSLLIGFFYFNPPEKKRIKLLIGMISIIFGSVMVIFSVLGILSFSLYVVGYDSDGGVASMMDLNSIFVVFIFVGVGLIINGVIKIKKNMEVSLITLIKKKKKLILQISLLLSLTTFFTIFIGFSLPAFRQTTTSFQSNININNFEWNKTWGGSSNEQVSGMAIDSLGNIFITGSAGRYGGEDDDNIFLLKYNSGGNLVWNITWGQSDYDYSSGIAIDSTGNAFITGRTESYGAGHSDVFILKYNSSGDLLWGKIWGGSDDEWAPKIAIDASGNVFISGSTESYGEGYSDVFLVKYDSSGNLLWDKAWGGSERDLGIGIALDDSGNAFIMGWTLSYGAGSEDVFLLKYNSSGNLLWNKTWGGSGYEYAYEIALDASGNTFITGVTSSYGAGHSSVFLLKYDPSGNLLWDKTWGGSSGETGRELAIDASGNVYITGETASFGAGYSDAFILKYDSSGNLLWDKTWGSSGNDYGKGIAIDSLGNTFITGSIGVYEGGGDKNLFLLKYNSSGNLLLYKTWEGKGYISGIGIALDTLGNAFIAGETGYYEVGFDTIEIHDLDVFLLKHELDTDSDGLSDNDESNTYFTDSNNSDTDGDGLNDGWEVNYGLNATWSSDASLDGDSDGLTNHEEYQYDTDPTNSDTDGDGLSDGDEVNKYHTDPTNTDTDGDQYSDNQEIQMGTDPLSSLSNISITLTIIIVIILSVGVASLIISKYRKNKKKKGDRV</sequence>
<dbReference type="EMBL" id="LAZR01006698">
    <property type="protein sequence ID" value="KKM90236.1"/>
    <property type="molecule type" value="Genomic_DNA"/>
</dbReference>
<gene>
    <name evidence="7" type="ORF">LCGC14_1240650</name>
</gene>
<keyword evidence="6" id="KW-0472">Membrane</keyword>
<keyword evidence="6" id="KW-0812">Transmembrane</keyword>
<feature type="transmembrane region" description="Helical" evidence="6">
    <location>
        <begin position="146"/>
        <end position="164"/>
    </location>
</feature>
<dbReference type="SUPFAM" id="SSF63829">
    <property type="entry name" value="Calcium-dependent phosphotriesterase"/>
    <property type="match status" value="1"/>
</dbReference>
<protein>
    <recommendedName>
        <fullName evidence="8">Bulb-type lectin domain-containing protein</fullName>
    </recommendedName>
</protein>
<feature type="transmembrane region" description="Helical" evidence="6">
    <location>
        <begin position="297"/>
        <end position="322"/>
    </location>
</feature>
<feature type="transmembrane region" description="Helical" evidence="6">
    <location>
        <begin position="75"/>
        <end position="105"/>
    </location>
</feature>
<dbReference type="Pfam" id="PF18884">
    <property type="entry name" value="TSP3_bac"/>
    <property type="match status" value="3"/>
</dbReference>
<evidence type="ECO:0000256" key="6">
    <source>
        <dbReference type="SAM" id="Phobius"/>
    </source>
</evidence>
<evidence type="ECO:0000256" key="2">
    <source>
        <dbReference type="ARBA" id="ARBA00022525"/>
    </source>
</evidence>
<dbReference type="InterPro" id="IPR010620">
    <property type="entry name" value="SBBP_repeat"/>
</dbReference>
<evidence type="ECO:0008006" key="8">
    <source>
        <dbReference type="Google" id="ProtNLM"/>
    </source>
</evidence>
<dbReference type="PANTHER" id="PTHR42754:SF1">
    <property type="entry name" value="LIPOPROTEIN"/>
    <property type="match status" value="1"/>
</dbReference>
<keyword evidence="2" id="KW-0964">Secreted</keyword>
<feature type="compositionally biased region" description="Polar residues" evidence="5">
    <location>
        <begin position="850"/>
        <end position="868"/>
    </location>
</feature>
<dbReference type="PANTHER" id="PTHR42754">
    <property type="entry name" value="ENDOGLUCANASE"/>
    <property type="match status" value="1"/>
</dbReference>
<dbReference type="InterPro" id="IPR011042">
    <property type="entry name" value="6-blade_b-propeller_TolB-like"/>
</dbReference>
<name>A0A0F9LT41_9ZZZZ</name>
<feature type="transmembrane region" description="Helical" evidence="6">
    <location>
        <begin position="216"/>
        <end position="245"/>
    </location>
</feature>
<feature type="transmembrane region" description="Helical" evidence="6">
    <location>
        <begin position="184"/>
        <end position="204"/>
    </location>
</feature>
<evidence type="ECO:0000256" key="3">
    <source>
        <dbReference type="ARBA" id="ARBA00022729"/>
    </source>
</evidence>
<evidence type="ECO:0000256" key="4">
    <source>
        <dbReference type="ARBA" id="ARBA00022837"/>
    </source>
</evidence>
<comment type="subcellular location">
    <subcellularLocation>
        <location evidence="1">Secreted</location>
    </subcellularLocation>
</comment>
<dbReference type="Pfam" id="PF06739">
    <property type="entry name" value="SBBP"/>
    <property type="match status" value="2"/>
</dbReference>
<feature type="transmembrane region" description="Helical" evidence="6">
    <location>
        <begin position="16"/>
        <end position="37"/>
    </location>
</feature>
<feature type="transmembrane region" description="Helical" evidence="6">
    <location>
        <begin position="880"/>
        <end position="901"/>
    </location>
</feature>
<feature type="transmembrane region" description="Helical" evidence="6">
    <location>
        <begin position="257"/>
        <end position="277"/>
    </location>
</feature>
<dbReference type="InterPro" id="IPR059100">
    <property type="entry name" value="TSP3_bac"/>
</dbReference>
<organism evidence="7">
    <name type="scientific">marine sediment metagenome</name>
    <dbReference type="NCBI Taxonomy" id="412755"/>
    <lineage>
        <taxon>unclassified sequences</taxon>
        <taxon>metagenomes</taxon>
        <taxon>ecological metagenomes</taxon>
    </lineage>
</organism>
<feature type="region of interest" description="Disordered" evidence="5">
    <location>
        <begin position="763"/>
        <end position="789"/>
    </location>
</feature>
<evidence type="ECO:0000256" key="5">
    <source>
        <dbReference type="SAM" id="MobiDB-lite"/>
    </source>
</evidence>
<feature type="compositionally biased region" description="Polar residues" evidence="5">
    <location>
        <begin position="772"/>
        <end position="783"/>
    </location>
</feature>
<evidence type="ECO:0000256" key="1">
    <source>
        <dbReference type="ARBA" id="ARBA00004613"/>
    </source>
</evidence>
<feature type="region of interest" description="Disordered" evidence="5">
    <location>
        <begin position="810"/>
        <end position="869"/>
    </location>
</feature>
<feature type="transmembrane region" description="Helical" evidence="6">
    <location>
        <begin position="49"/>
        <end position="66"/>
    </location>
</feature>